<dbReference type="EMBL" id="QUTH01001080">
    <property type="protein sequence ID" value="RHZ31781.1"/>
    <property type="molecule type" value="Genomic_DNA"/>
</dbReference>
<evidence type="ECO:0000313" key="3">
    <source>
        <dbReference type="Proteomes" id="UP000285430"/>
    </source>
</evidence>
<dbReference type="GO" id="GO:0003676">
    <property type="term" value="F:nucleic acid binding"/>
    <property type="evidence" value="ECO:0007669"/>
    <property type="project" value="InterPro"/>
</dbReference>
<dbReference type="InterPro" id="IPR004875">
    <property type="entry name" value="DDE_SF_endonuclease_dom"/>
</dbReference>
<dbReference type="VEuPathDB" id="FungiDB:H257_18451"/>
<feature type="domain" description="DDE-1" evidence="1">
    <location>
        <begin position="72"/>
        <end position="207"/>
    </location>
</feature>
<protein>
    <recommendedName>
        <fullName evidence="1">DDE-1 domain-containing protein</fullName>
    </recommendedName>
</protein>
<gene>
    <name evidence="2" type="ORF">DYB37_013925</name>
</gene>
<dbReference type="Proteomes" id="UP000285430">
    <property type="component" value="Unassembled WGS sequence"/>
</dbReference>
<evidence type="ECO:0000313" key="2">
    <source>
        <dbReference type="EMBL" id="RHZ31781.1"/>
    </source>
</evidence>
<name>A0A418FMG9_APHAT</name>
<accession>A0A418FMG9</accession>
<reference evidence="2 3" key="1">
    <citation type="submission" date="2018-08" db="EMBL/GenBank/DDBJ databases">
        <title>Aphanomyces genome sequencing and annotation.</title>
        <authorList>
            <person name="Minardi D."/>
            <person name="Oidtmann B."/>
            <person name="Van Der Giezen M."/>
            <person name="Studholme D.J."/>
        </authorList>
    </citation>
    <scope>NUCLEOTIDE SEQUENCE [LARGE SCALE GENOMIC DNA]</scope>
    <source>
        <strain evidence="2 3">Da</strain>
    </source>
</reference>
<proteinExistence type="predicted"/>
<organism evidence="2 3">
    <name type="scientific">Aphanomyces astaci</name>
    <name type="common">Crayfish plague agent</name>
    <dbReference type="NCBI Taxonomy" id="112090"/>
    <lineage>
        <taxon>Eukaryota</taxon>
        <taxon>Sar</taxon>
        <taxon>Stramenopiles</taxon>
        <taxon>Oomycota</taxon>
        <taxon>Saprolegniomycetes</taxon>
        <taxon>Saprolegniales</taxon>
        <taxon>Verrucalvaceae</taxon>
        <taxon>Aphanomyces</taxon>
    </lineage>
</organism>
<sequence>MGATLSKFYTNLSTTSRETQRKKFYQWLAKKDHIAVVYNADQTAVNYEYLPTKTINDVGEKTSWVKCGGKTKERVTAMVLANSAGTKHPLFLIPRTTKSKVKAVVQENLVEQQGFGKRLWESVEPMEAKFNCRVYGNPTAWWNGSISLSFLEFHFSERPDHDTKPVLLLWDDFSAHWTEEVVAYATSINVVLVMFPPRFTWICQPADALEDNEDTVQSPGPIASNSDLVDYVYIDTSLSNSYYGIRYEDEDRPSSKVGRSTRYEALSEVKTEDYTPPGRAGALQLAKRFHNMLF</sequence>
<dbReference type="Pfam" id="PF03184">
    <property type="entry name" value="DDE_1"/>
    <property type="match status" value="1"/>
</dbReference>
<comment type="caution">
    <text evidence="2">The sequence shown here is derived from an EMBL/GenBank/DDBJ whole genome shotgun (WGS) entry which is preliminary data.</text>
</comment>
<evidence type="ECO:0000259" key="1">
    <source>
        <dbReference type="Pfam" id="PF03184"/>
    </source>
</evidence>
<dbReference type="AlphaFoldDB" id="A0A418FMG9"/>